<dbReference type="RefSeq" id="WP_121367995.1">
    <property type="nucleotide sequence ID" value="NZ_RBKS01000001.1"/>
</dbReference>
<evidence type="ECO:0000256" key="1">
    <source>
        <dbReference type="ARBA" id="ARBA00004141"/>
    </source>
</evidence>
<feature type="transmembrane region" description="Helical" evidence="5">
    <location>
        <begin position="257"/>
        <end position="275"/>
    </location>
</feature>
<dbReference type="EMBL" id="RBKS01000001">
    <property type="protein sequence ID" value="RKR73087.1"/>
    <property type="molecule type" value="Genomic_DNA"/>
</dbReference>
<evidence type="ECO:0000313" key="7">
    <source>
        <dbReference type="Proteomes" id="UP000280008"/>
    </source>
</evidence>
<protein>
    <submittedName>
        <fullName evidence="6">4-hydroxybenzoate polyprenyltransferase</fullName>
    </submittedName>
</protein>
<dbReference type="Proteomes" id="UP000280008">
    <property type="component" value="Unassembled WGS sequence"/>
</dbReference>
<keyword evidence="6" id="KW-0808">Transferase</keyword>
<accession>A0A495IAQ4</accession>
<dbReference type="InterPro" id="IPR044878">
    <property type="entry name" value="UbiA_sf"/>
</dbReference>
<feature type="transmembrane region" description="Helical" evidence="5">
    <location>
        <begin position="198"/>
        <end position="220"/>
    </location>
</feature>
<evidence type="ECO:0000256" key="5">
    <source>
        <dbReference type="SAM" id="Phobius"/>
    </source>
</evidence>
<dbReference type="Pfam" id="PF01040">
    <property type="entry name" value="UbiA"/>
    <property type="match status" value="1"/>
</dbReference>
<evidence type="ECO:0000256" key="4">
    <source>
        <dbReference type="ARBA" id="ARBA00023136"/>
    </source>
</evidence>
<proteinExistence type="predicted"/>
<feature type="transmembrane region" description="Helical" evidence="5">
    <location>
        <begin position="226"/>
        <end position="250"/>
    </location>
</feature>
<keyword evidence="2 5" id="KW-0812">Transmembrane</keyword>
<dbReference type="InterPro" id="IPR000537">
    <property type="entry name" value="UbiA_prenyltransferase"/>
</dbReference>
<dbReference type="Gene3D" id="1.10.357.140">
    <property type="entry name" value="UbiA prenyltransferase"/>
    <property type="match status" value="1"/>
</dbReference>
<evidence type="ECO:0000256" key="2">
    <source>
        <dbReference type="ARBA" id="ARBA00022692"/>
    </source>
</evidence>
<evidence type="ECO:0000256" key="3">
    <source>
        <dbReference type="ARBA" id="ARBA00022989"/>
    </source>
</evidence>
<sequence length="282" mass="28690">MLTRARDLALSSHPGPTLAVTILAALLAVSLGYPPARIAVIAVAVLLGQLSIGWSNDWVDARRDAASGRTDKPVADGRVSRVVVFRAAVSAFVVGMAVSIALGRAAAVCHFVLVASGWAYNLGLKRTAASVVPFVVAFGLQPDVVTLAAQDGTPAAWWATAVGAVFGVSIHFTNVLPDLADDDATGVRGLPHRLGARLSGLVAFGALVLASVLVLVGPLLTAGGAGVSLVAVIGLVVALAISAVGVRLVLTRPPDRTLFRLVILASLVIAVELVLSGTRLAG</sequence>
<dbReference type="GO" id="GO:0016765">
    <property type="term" value="F:transferase activity, transferring alkyl or aryl (other than methyl) groups"/>
    <property type="evidence" value="ECO:0007669"/>
    <property type="project" value="InterPro"/>
</dbReference>
<feature type="transmembrane region" description="Helical" evidence="5">
    <location>
        <begin position="38"/>
        <end position="59"/>
    </location>
</feature>
<gene>
    <name evidence="6" type="ORF">C8E83_0172</name>
</gene>
<reference evidence="6 7" key="1">
    <citation type="submission" date="2018-10" db="EMBL/GenBank/DDBJ databases">
        <title>Sequencing the genomes of 1000 actinobacteria strains.</title>
        <authorList>
            <person name="Klenk H.-P."/>
        </authorList>
    </citation>
    <scope>NUCLEOTIDE SEQUENCE [LARGE SCALE GENOMIC DNA]</scope>
    <source>
        <strain evidence="6 7">DSM 17894</strain>
    </source>
</reference>
<feature type="transmembrane region" description="Helical" evidence="5">
    <location>
        <begin position="155"/>
        <end position="177"/>
    </location>
</feature>
<dbReference type="AlphaFoldDB" id="A0A495IAQ4"/>
<keyword evidence="7" id="KW-1185">Reference proteome</keyword>
<dbReference type="GO" id="GO:0016020">
    <property type="term" value="C:membrane"/>
    <property type="evidence" value="ECO:0007669"/>
    <property type="project" value="UniProtKB-SubCell"/>
</dbReference>
<dbReference type="CDD" id="cd13956">
    <property type="entry name" value="PT_UbiA"/>
    <property type="match status" value="1"/>
</dbReference>
<organism evidence="6 7">
    <name type="scientific">Frondihabitans australicus</name>
    <dbReference type="NCBI Taxonomy" id="386892"/>
    <lineage>
        <taxon>Bacteria</taxon>
        <taxon>Bacillati</taxon>
        <taxon>Actinomycetota</taxon>
        <taxon>Actinomycetes</taxon>
        <taxon>Micrococcales</taxon>
        <taxon>Microbacteriaceae</taxon>
        <taxon>Frondihabitans</taxon>
    </lineage>
</organism>
<name>A0A495IAQ4_9MICO</name>
<dbReference type="OrthoDB" id="3212588at2"/>
<feature type="transmembrane region" description="Helical" evidence="5">
    <location>
        <begin position="12"/>
        <end position="32"/>
    </location>
</feature>
<comment type="subcellular location">
    <subcellularLocation>
        <location evidence="1">Membrane</location>
        <topology evidence="1">Multi-pass membrane protein</topology>
    </subcellularLocation>
</comment>
<comment type="caution">
    <text evidence="6">The sequence shown here is derived from an EMBL/GenBank/DDBJ whole genome shotgun (WGS) entry which is preliminary data.</text>
</comment>
<keyword evidence="3 5" id="KW-1133">Transmembrane helix</keyword>
<feature type="transmembrane region" description="Helical" evidence="5">
    <location>
        <begin position="79"/>
        <end position="99"/>
    </location>
</feature>
<keyword evidence="4 5" id="KW-0472">Membrane</keyword>
<evidence type="ECO:0000313" key="6">
    <source>
        <dbReference type="EMBL" id="RKR73087.1"/>
    </source>
</evidence>